<keyword evidence="1" id="KW-0472">Membrane</keyword>
<evidence type="ECO:0008006" key="4">
    <source>
        <dbReference type="Google" id="ProtNLM"/>
    </source>
</evidence>
<sequence length="442" mass="46615">MTHQYVTLPARPQTRPRTSAAPNLLWLGMIIGLERLTYYGTRSVLTIFLVEQLQVPRARVSPLLTTIDALLCLLPLAGAFIADRYWGLARARLAGGVVLLVGQLVLVGASLSSAFAWELVCIGLVLQVIGNALLAPALYASAGQLFTREDLRNLLTSFVLLTAFVMAGAFMASTVVIPLASGFGYPTGLGMTAASAAAVVMLLALLPKADAAETEESPSPGRLWLGPSIGLMFLAAGSAWWLLRAEPVWILQLLSAALVSAALIYCSFRVGLRRLGLLVVLMLTDVLTVVLMVLMPGLSYDGMQMSSSLSIGLMVAGPLVGLLLAWLWVSRQPAGGPGPLGRLVVACGIVLGLSVLLWLAALALNTTPAAAPVSASANSWALALAAMVLLYPANNVLNVLLPTLTARRAPVRHLALLMAVGFIMSRLGGVLGEVLLAWWQGR</sequence>
<dbReference type="Proteomes" id="UP000248553">
    <property type="component" value="Unassembled WGS sequence"/>
</dbReference>
<dbReference type="Gene3D" id="1.20.1250.20">
    <property type="entry name" value="MFS general substrate transporter like domains"/>
    <property type="match status" value="1"/>
</dbReference>
<dbReference type="EMBL" id="QHKM01000001">
    <property type="protein sequence ID" value="RAK70228.1"/>
    <property type="molecule type" value="Genomic_DNA"/>
</dbReference>
<protein>
    <recommendedName>
        <fullName evidence="4">MFS transporter</fullName>
    </recommendedName>
</protein>
<dbReference type="SUPFAM" id="SSF103473">
    <property type="entry name" value="MFS general substrate transporter"/>
    <property type="match status" value="1"/>
</dbReference>
<feature type="transmembrane region" description="Helical" evidence="1">
    <location>
        <begin position="413"/>
        <end position="439"/>
    </location>
</feature>
<keyword evidence="3" id="KW-1185">Reference proteome</keyword>
<name>A0A328BYK2_9BACT</name>
<feature type="transmembrane region" description="Helical" evidence="1">
    <location>
        <begin position="21"/>
        <end position="40"/>
    </location>
</feature>
<feature type="transmembrane region" description="Helical" evidence="1">
    <location>
        <begin position="154"/>
        <end position="177"/>
    </location>
</feature>
<evidence type="ECO:0000313" key="2">
    <source>
        <dbReference type="EMBL" id="RAK70228.1"/>
    </source>
</evidence>
<feature type="transmembrane region" description="Helical" evidence="1">
    <location>
        <begin position="93"/>
        <end position="116"/>
    </location>
</feature>
<evidence type="ECO:0000256" key="1">
    <source>
        <dbReference type="SAM" id="Phobius"/>
    </source>
</evidence>
<feature type="transmembrane region" description="Helical" evidence="1">
    <location>
        <begin position="340"/>
        <end position="360"/>
    </location>
</feature>
<feature type="transmembrane region" description="Helical" evidence="1">
    <location>
        <begin position="183"/>
        <end position="203"/>
    </location>
</feature>
<comment type="caution">
    <text evidence="2">The sequence shown here is derived from an EMBL/GenBank/DDBJ whole genome shotgun (WGS) entry which is preliminary data.</text>
</comment>
<dbReference type="AlphaFoldDB" id="A0A328BYK2"/>
<accession>A0A328BYK2</accession>
<reference evidence="3" key="1">
    <citation type="submission" date="2018-05" db="EMBL/GenBank/DDBJ databases">
        <authorList>
            <person name="Nie L."/>
        </authorList>
    </citation>
    <scope>NUCLEOTIDE SEQUENCE [LARGE SCALE GENOMIC DNA]</scope>
    <source>
        <strain evidence="3">NL</strain>
    </source>
</reference>
<feature type="transmembrane region" description="Helical" evidence="1">
    <location>
        <begin position="275"/>
        <end position="295"/>
    </location>
</feature>
<evidence type="ECO:0000313" key="3">
    <source>
        <dbReference type="Proteomes" id="UP000248553"/>
    </source>
</evidence>
<proteinExistence type="predicted"/>
<feature type="transmembrane region" description="Helical" evidence="1">
    <location>
        <begin position="380"/>
        <end position="401"/>
    </location>
</feature>
<keyword evidence="1" id="KW-0812">Transmembrane</keyword>
<organism evidence="2 3">
    <name type="scientific">Hymenobacter edaphi</name>
    <dbReference type="NCBI Taxonomy" id="2211146"/>
    <lineage>
        <taxon>Bacteria</taxon>
        <taxon>Pseudomonadati</taxon>
        <taxon>Bacteroidota</taxon>
        <taxon>Cytophagia</taxon>
        <taxon>Cytophagales</taxon>
        <taxon>Hymenobacteraceae</taxon>
        <taxon>Hymenobacter</taxon>
    </lineage>
</organism>
<feature type="transmembrane region" description="Helical" evidence="1">
    <location>
        <begin position="249"/>
        <end position="268"/>
    </location>
</feature>
<feature type="transmembrane region" description="Helical" evidence="1">
    <location>
        <begin position="307"/>
        <end position="328"/>
    </location>
</feature>
<gene>
    <name evidence="2" type="ORF">DLM85_05105</name>
</gene>
<feature type="transmembrane region" description="Helical" evidence="1">
    <location>
        <begin position="60"/>
        <end position="81"/>
    </location>
</feature>
<feature type="transmembrane region" description="Helical" evidence="1">
    <location>
        <begin position="223"/>
        <end position="243"/>
    </location>
</feature>
<keyword evidence="1" id="KW-1133">Transmembrane helix</keyword>
<dbReference type="InterPro" id="IPR036259">
    <property type="entry name" value="MFS_trans_sf"/>
</dbReference>
<feature type="transmembrane region" description="Helical" evidence="1">
    <location>
        <begin position="122"/>
        <end position="142"/>
    </location>
</feature>